<evidence type="ECO:0000256" key="9">
    <source>
        <dbReference type="SAM" id="Phobius"/>
    </source>
</evidence>
<feature type="transmembrane region" description="Helical" evidence="9">
    <location>
        <begin position="186"/>
        <end position="209"/>
    </location>
</feature>
<evidence type="ECO:0000256" key="4">
    <source>
        <dbReference type="ARBA" id="ARBA00022692"/>
    </source>
</evidence>
<protein>
    <submittedName>
        <fullName evidence="10">Branched-chain amino acid ABC transporter permease</fullName>
    </submittedName>
</protein>
<keyword evidence="2" id="KW-0813">Transport</keyword>
<dbReference type="InterPro" id="IPR001851">
    <property type="entry name" value="ABC_transp_permease"/>
</dbReference>
<dbReference type="PANTHER" id="PTHR11795:SF445">
    <property type="entry name" value="AMINO ACID ABC TRANSPORTER PERMEASE PROTEIN"/>
    <property type="match status" value="1"/>
</dbReference>
<dbReference type="CDD" id="cd06582">
    <property type="entry name" value="TM_PBP1_LivH_like"/>
    <property type="match status" value="1"/>
</dbReference>
<feature type="transmembrane region" description="Helical" evidence="9">
    <location>
        <begin position="135"/>
        <end position="157"/>
    </location>
</feature>
<proteinExistence type="inferred from homology"/>
<accession>A0A919QXW4</accession>
<dbReference type="AlphaFoldDB" id="A0A919QXW4"/>
<evidence type="ECO:0000256" key="2">
    <source>
        <dbReference type="ARBA" id="ARBA00022448"/>
    </source>
</evidence>
<dbReference type="Proteomes" id="UP000655287">
    <property type="component" value="Unassembled WGS sequence"/>
</dbReference>
<feature type="transmembrane region" description="Helical" evidence="9">
    <location>
        <begin position="65"/>
        <end position="84"/>
    </location>
</feature>
<dbReference type="PANTHER" id="PTHR11795">
    <property type="entry name" value="BRANCHED-CHAIN AMINO ACID TRANSPORT SYSTEM PERMEASE PROTEIN LIVH"/>
    <property type="match status" value="1"/>
</dbReference>
<evidence type="ECO:0000256" key="8">
    <source>
        <dbReference type="ARBA" id="ARBA00037998"/>
    </source>
</evidence>
<name>A0A919QXW4_9ACTN</name>
<organism evidence="10 11">
    <name type="scientific">Sphaerisporangium rufum</name>
    <dbReference type="NCBI Taxonomy" id="1381558"/>
    <lineage>
        <taxon>Bacteria</taxon>
        <taxon>Bacillati</taxon>
        <taxon>Actinomycetota</taxon>
        <taxon>Actinomycetes</taxon>
        <taxon>Streptosporangiales</taxon>
        <taxon>Streptosporangiaceae</taxon>
        <taxon>Sphaerisporangium</taxon>
    </lineage>
</organism>
<dbReference type="RefSeq" id="WP_203982626.1">
    <property type="nucleotide sequence ID" value="NZ_BOOU01000013.1"/>
</dbReference>
<dbReference type="GO" id="GO:0022857">
    <property type="term" value="F:transmembrane transporter activity"/>
    <property type="evidence" value="ECO:0007669"/>
    <property type="project" value="InterPro"/>
</dbReference>
<feature type="transmembrane region" description="Helical" evidence="9">
    <location>
        <begin position="96"/>
        <end position="115"/>
    </location>
</feature>
<gene>
    <name evidence="10" type="ORF">Sru01_09740</name>
</gene>
<sequence>MNLLLETLLNGLLIGGVYGIFSVGFALQFGTLRIINFTHGDFVMLAMFLGFFAVSQYGWNPFAVIPVAMVLFGLVGAVFFTTVFNRLKEEPHEIQLIATITLSAIITAGTQGLFGQDARSLDTITEIFQLGGVHLGVWKVIGLGISLLLAGGLWLLLTRSGIGRDIRASVDDAVAARLQGINTRRAYLVAFSLGALLAGAAGATLITFYPVTPSVGANLLVLAFAAVLVGGAGSLPGAFLGGLILAVVQQVTATYQSPALQNAYVFLLFLFILVVKPAGLFGRLARVD</sequence>
<comment type="similarity">
    <text evidence="8">Belongs to the binding-protein-dependent transport system permease family. LivHM subfamily.</text>
</comment>
<keyword evidence="11" id="KW-1185">Reference proteome</keyword>
<feature type="transmembrane region" description="Helical" evidence="9">
    <location>
        <begin position="42"/>
        <end position="59"/>
    </location>
</feature>
<keyword evidence="3" id="KW-1003">Cell membrane</keyword>
<evidence type="ECO:0000313" key="11">
    <source>
        <dbReference type="Proteomes" id="UP000655287"/>
    </source>
</evidence>
<keyword evidence="6 9" id="KW-1133">Transmembrane helix</keyword>
<dbReference type="InterPro" id="IPR052157">
    <property type="entry name" value="BCAA_transport_permease"/>
</dbReference>
<dbReference type="Pfam" id="PF02653">
    <property type="entry name" value="BPD_transp_2"/>
    <property type="match status" value="1"/>
</dbReference>
<comment type="caution">
    <text evidence="10">The sequence shown here is derived from an EMBL/GenBank/DDBJ whole genome shotgun (WGS) entry which is preliminary data.</text>
</comment>
<feature type="transmembrane region" description="Helical" evidence="9">
    <location>
        <begin position="12"/>
        <end position="30"/>
    </location>
</feature>
<dbReference type="GO" id="GO:0005886">
    <property type="term" value="C:plasma membrane"/>
    <property type="evidence" value="ECO:0007669"/>
    <property type="project" value="UniProtKB-SubCell"/>
</dbReference>
<evidence type="ECO:0000256" key="1">
    <source>
        <dbReference type="ARBA" id="ARBA00004651"/>
    </source>
</evidence>
<keyword evidence="4 9" id="KW-0812">Transmembrane</keyword>
<keyword evidence="7 9" id="KW-0472">Membrane</keyword>
<evidence type="ECO:0000256" key="7">
    <source>
        <dbReference type="ARBA" id="ARBA00023136"/>
    </source>
</evidence>
<dbReference type="EMBL" id="BOOU01000013">
    <property type="protein sequence ID" value="GII75992.1"/>
    <property type="molecule type" value="Genomic_DNA"/>
</dbReference>
<evidence type="ECO:0000313" key="10">
    <source>
        <dbReference type="EMBL" id="GII75992.1"/>
    </source>
</evidence>
<evidence type="ECO:0000256" key="3">
    <source>
        <dbReference type="ARBA" id="ARBA00022475"/>
    </source>
</evidence>
<feature type="transmembrane region" description="Helical" evidence="9">
    <location>
        <begin position="221"/>
        <end position="248"/>
    </location>
</feature>
<keyword evidence="5" id="KW-0029">Amino-acid transport</keyword>
<reference evidence="10" key="1">
    <citation type="submission" date="2021-01" db="EMBL/GenBank/DDBJ databases">
        <title>Whole genome shotgun sequence of Sphaerisporangium rufum NBRC 109079.</title>
        <authorList>
            <person name="Komaki H."/>
            <person name="Tamura T."/>
        </authorList>
    </citation>
    <scope>NUCLEOTIDE SEQUENCE</scope>
    <source>
        <strain evidence="10">NBRC 109079</strain>
    </source>
</reference>
<comment type="subcellular location">
    <subcellularLocation>
        <location evidence="1">Cell membrane</location>
        <topology evidence="1">Multi-pass membrane protein</topology>
    </subcellularLocation>
</comment>
<evidence type="ECO:0000256" key="5">
    <source>
        <dbReference type="ARBA" id="ARBA00022970"/>
    </source>
</evidence>
<evidence type="ECO:0000256" key="6">
    <source>
        <dbReference type="ARBA" id="ARBA00022989"/>
    </source>
</evidence>
<dbReference type="GO" id="GO:0006865">
    <property type="term" value="P:amino acid transport"/>
    <property type="evidence" value="ECO:0007669"/>
    <property type="project" value="UniProtKB-KW"/>
</dbReference>
<feature type="transmembrane region" description="Helical" evidence="9">
    <location>
        <begin position="260"/>
        <end position="281"/>
    </location>
</feature>